<evidence type="ECO:0000256" key="13">
    <source>
        <dbReference type="RuleBase" id="RU000304"/>
    </source>
</evidence>
<keyword evidence="2 13" id="KW-0723">Serine/threonine-protein kinase</keyword>
<dbReference type="OMA" id="MAGIWRP"/>
<dbReference type="Gene3D" id="3.30.200.20">
    <property type="entry name" value="Phosphorylase Kinase, domain 1"/>
    <property type="match status" value="1"/>
</dbReference>
<dbReference type="PANTHER" id="PTHR24353">
    <property type="entry name" value="CYCLIC NUCLEOTIDE-DEPENDENT PROTEIN KINASE"/>
    <property type="match status" value="1"/>
</dbReference>
<dbReference type="EMBL" id="KB096023">
    <property type="protein sequence ID" value="ESO09127.1"/>
    <property type="molecule type" value="Genomic_DNA"/>
</dbReference>
<evidence type="ECO:0000256" key="7">
    <source>
        <dbReference type="ARBA" id="ARBA00022840"/>
    </source>
</evidence>
<dbReference type="RefSeq" id="XP_009013149.1">
    <property type="nucleotide sequence ID" value="XM_009014901.1"/>
</dbReference>
<dbReference type="GO" id="GO:0004674">
    <property type="term" value="F:protein serine/threonine kinase activity"/>
    <property type="evidence" value="ECO:0000318"/>
    <property type="project" value="GO_Central"/>
</dbReference>
<protein>
    <recommendedName>
        <fullName evidence="19">Protein kinase domain-containing protein</fullName>
    </recommendedName>
</protein>
<comment type="similarity">
    <text evidence="1">Belongs to the protein kinase superfamily. AGC Ser/Thr protein kinase family.</text>
</comment>
<feature type="domain" description="AGC-kinase C-terminal" evidence="15">
    <location>
        <begin position="369"/>
        <end position="422"/>
    </location>
</feature>
<reference evidence="18" key="1">
    <citation type="submission" date="2012-12" db="EMBL/GenBank/DDBJ databases">
        <authorList>
            <person name="Hellsten U."/>
            <person name="Grimwood J."/>
            <person name="Chapman J.A."/>
            <person name="Shapiro H."/>
            <person name="Aerts A."/>
            <person name="Otillar R.P."/>
            <person name="Terry A.Y."/>
            <person name="Boore J.L."/>
            <person name="Simakov O."/>
            <person name="Marletaz F."/>
            <person name="Cho S.-J."/>
            <person name="Edsinger-Gonzales E."/>
            <person name="Havlak P."/>
            <person name="Kuo D.-H."/>
            <person name="Larsson T."/>
            <person name="Lv J."/>
            <person name="Arendt D."/>
            <person name="Savage R."/>
            <person name="Osoegawa K."/>
            <person name="de Jong P."/>
            <person name="Lindberg D.R."/>
            <person name="Seaver E.C."/>
            <person name="Weisblat D.A."/>
            <person name="Putnam N.H."/>
            <person name="Grigoriev I.V."/>
            <person name="Rokhsar D.S."/>
        </authorList>
    </citation>
    <scope>NUCLEOTIDE SEQUENCE</scope>
</reference>
<evidence type="ECO:0000313" key="17">
    <source>
        <dbReference type="EnsemblMetazoa" id="HelroP169068"/>
    </source>
</evidence>
<dbReference type="SMART" id="SM00220">
    <property type="entry name" value="S_TKc"/>
    <property type="match status" value="1"/>
</dbReference>
<dbReference type="eggNOG" id="KOG0616">
    <property type="taxonomic scope" value="Eukaryota"/>
</dbReference>
<evidence type="ECO:0000256" key="9">
    <source>
        <dbReference type="ARBA" id="ARBA00047454"/>
    </source>
</evidence>
<evidence type="ECO:0000259" key="15">
    <source>
        <dbReference type="PROSITE" id="PS51285"/>
    </source>
</evidence>
<dbReference type="EnsemblMetazoa" id="HelroT169068">
    <property type="protein sequence ID" value="HelroP169068"/>
    <property type="gene ID" value="HelroG169068"/>
</dbReference>
<dbReference type="InterPro" id="IPR011009">
    <property type="entry name" value="Kinase-like_dom_sf"/>
</dbReference>
<dbReference type="GO" id="GO:0005524">
    <property type="term" value="F:ATP binding"/>
    <property type="evidence" value="ECO:0007669"/>
    <property type="project" value="UniProtKB-UniRule"/>
</dbReference>
<dbReference type="Gene3D" id="1.10.510.10">
    <property type="entry name" value="Transferase(Phosphotransferase) domain 1"/>
    <property type="match status" value="1"/>
</dbReference>
<dbReference type="PANTHER" id="PTHR24353:SF153">
    <property type="entry name" value="CAMP-DEPENDENT PROTEIN KINASE CATALYTIC SUBUNIT 1"/>
    <property type="match status" value="1"/>
</dbReference>
<dbReference type="GeneID" id="20202629"/>
<dbReference type="FunFam" id="1.10.510.10:FF:000465">
    <property type="entry name" value="Non-specific serine/threonine protein kinase"/>
    <property type="match status" value="1"/>
</dbReference>
<evidence type="ECO:0000256" key="11">
    <source>
        <dbReference type="ARBA" id="ARBA00048679"/>
    </source>
</evidence>
<keyword evidence="4" id="KW-0808">Transferase</keyword>
<evidence type="ECO:0000256" key="3">
    <source>
        <dbReference type="ARBA" id="ARBA00022553"/>
    </source>
</evidence>
<dbReference type="Proteomes" id="UP000015101">
    <property type="component" value="Unassembled WGS sequence"/>
</dbReference>
<comment type="catalytic activity">
    <reaction evidence="10">
        <text>L-threonyl-[protein] + ATP = O-phospho-L-threonyl-[protein] + ADP + H(+)</text>
        <dbReference type="Rhea" id="RHEA:46608"/>
        <dbReference type="Rhea" id="RHEA-COMP:11060"/>
        <dbReference type="Rhea" id="RHEA-COMP:11605"/>
        <dbReference type="ChEBI" id="CHEBI:15378"/>
        <dbReference type="ChEBI" id="CHEBI:30013"/>
        <dbReference type="ChEBI" id="CHEBI:30616"/>
        <dbReference type="ChEBI" id="CHEBI:61977"/>
        <dbReference type="ChEBI" id="CHEBI:456216"/>
        <dbReference type="EC" id="2.7.11.1"/>
    </reaction>
</comment>
<name>T1F1C9_HELRO</name>
<organism evidence="17 18">
    <name type="scientific">Helobdella robusta</name>
    <name type="common">Californian leech</name>
    <dbReference type="NCBI Taxonomy" id="6412"/>
    <lineage>
        <taxon>Eukaryota</taxon>
        <taxon>Metazoa</taxon>
        <taxon>Spiralia</taxon>
        <taxon>Lophotrochozoa</taxon>
        <taxon>Annelida</taxon>
        <taxon>Clitellata</taxon>
        <taxon>Hirudinea</taxon>
        <taxon>Rhynchobdellida</taxon>
        <taxon>Glossiphoniidae</taxon>
        <taxon>Helobdella</taxon>
    </lineage>
</organism>
<dbReference type="GO" id="GO:0005634">
    <property type="term" value="C:nucleus"/>
    <property type="evidence" value="ECO:0000318"/>
    <property type="project" value="GO_Central"/>
</dbReference>
<sequence length="422" mass="48434">MELGKSIKAIINTRNQDVLHGSVANGIETKESSVDHPHKPVLKSSCPPNDLSFESVAPKTSCGFFSYFKNILTTKHRRKLQKLESAYRTLISVFVANFFTKSSQKVKSDEMSINDFQGLKTIGQGSFGTVKIGELKKTKEILAIKILKKQQIYELNLIENTVNEKNFFRSIDHPFIVSAKYHFWDNMHLYIVMDYCAGGELYTRLQLNKKFDENTVRFYGAQIFSALDFLHNIGIIYRDLKPENVLIDSTGYLKLTDFGISKMSDWTNTFIGTPLYTAPEMFDEGYNCSIDWWAFGLLLFEMRSGFVPFAGESEDEVYDKILNVEVNVPENFSPKLADLIKRLLVKDPSNRIGCLQNGSDDIRNHAWFSKMNWMKLLKKQITPAYVPSLKHPTDTSNFQACPEVNAERSSKCLYFEEFNDFY</sequence>
<dbReference type="InterPro" id="IPR017441">
    <property type="entry name" value="Protein_kinase_ATP_BS"/>
</dbReference>
<evidence type="ECO:0000256" key="1">
    <source>
        <dbReference type="ARBA" id="ARBA00009903"/>
    </source>
</evidence>
<dbReference type="HOGENOM" id="CLU_000288_63_5_1"/>
<keyword evidence="6" id="KW-0418">Kinase</keyword>
<dbReference type="SMART" id="SM00133">
    <property type="entry name" value="S_TK_X"/>
    <property type="match status" value="1"/>
</dbReference>
<evidence type="ECO:0000256" key="2">
    <source>
        <dbReference type="ARBA" id="ARBA00022527"/>
    </source>
</evidence>
<evidence type="ECO:0000313" key="16">
    <source>
        <dbReference type="EMBL" id="ESO09127.1"/>
    </source>
</evidence>
<comment type="catalytic activity">
    <reaction evidence="11">
        <text>L-seryl-[protein] + ATP = O-phospho-L-seryl-[protein] + ADP + H(+)</text>
        <dbReference type="Rhea" id="RHEA:17989"/>
        <dbReference type="Rhea" id="RHEA-COMP:9863"/>
        <dbReference type="Rhea" id="RHEA-COMP:11604"/>
        <dbReference type="ChEBI" id="CHEBI:15378"/>
        <dbReference type="ChEBI" id="CHEBI:29999"/>
        <dbReference type="ChEBI" id="CHEBI:30616"/>
        <dbReference type="ChEBI" id="CHEBI:83421"/>
        <dbReference type="ChEBI" id="CHEBI:456216"/>
        <dbReference type="EC" id="2.7.11.1"/>
    </reaction>
</comment>
<dbReference type="FunFam" id="3.30.200.20:FF:000524">
    <property type="entry name" value="Non-specific serine/threonine protein kinase"/>
    <property type="match status" value="1"/>
</dbReference>
<dbReference type="AlphaFoldDB" id="T1F1C9"/>
<dbReference type="PROSITE" id="PS00107">
    <property type="entry name" value="PROTEIN_KINASE_ATP"/>
    <property type="match status" value="1"/>
</dbReference>
<dbReference type="EMBL" id="AMQM01003171">
    <property type="status" value="NOT_ANNOTATED_CDS"/>
    <property type="molecule type" value="Genomic_DNA"/>
</dbReference>
<dbReference type="GO" id="GO:0004691">
    <property type="term" value="F:cAMP-dependent protein kinase activity"/>
    <property type="evidence" value="ECO:0007669"/>
    <property type="project" value="UniProtKB-EC"/>
</dbReference>
<dbReference type="InterPro" id="IPR000719">
    <property type="entry name" value="Prot_kinase_dom"/>
</dbReference>
<proteinExistence type="inferred from homology"/>
<keyword evidence="3" id="KW-0597">Phosphoprotein</keyword>
<dbReference type="InterPro" id="IPR000961">
    <property type="entry name" value="AGC-kinase_C"/>
</dbReference>
<evidence type="ECO:0000256" key="6">
    <source>
        <dbReference type="ARBA" id="ARBA00022777"/>
    </source>
</evidence>
<reference evidence="17" key="3">
    <citation type="submission" date="2015-06" db="UniProtKB">
        <authorList>
            <consortium name="EnsemblMetazoa"/>
        </authorList>
    </citation>
    <scope>IDENTIFICATION</scope>
</reference>
<gene>
    <name evidence="17" type="primary">20202629</name>
    <name evidence="16" type="ORF">HELRODRAFT_169068</name>
</gene>
<evidence type="ECO:0000256" key="8">
    <source>
        <dbReference type="ARBA" id="ARBA00047292"/>
    </source>
</evidence>
<evidence type="ECO:0000256" key="10">
    <source>
        <dbReference type="ARBA" id="ARBA00047899"/>
    </source>
</evidence>
<keyword evidence="7 12" id="KW-0067">ATP-binding</keyword>
<evidence type="ECO:0008006" key="19">
    <source>
        <dbReference type="Google" id="ProtNLM"/>
    </source>
</evidence>
<dbReference type="Pfam" id="PF00069">
    <property type="entry name" value="Pkinase"/>
    <property type="match status" value="1"/>
</dbReference>
<dbReference type="PROSITE" id="PS50011">
    <property type="entry name" value="PROTEIN_KINASE_DOM"/>
    <property type="match status" value="1"/>
</dbReference>
<evidence type="ECO:0000259" key="14">
    <source>
        <dbReference type="PROSITE" id="PS50011"/>
    </source>
</evidence>
<dbReference type="OrthoDB" id="24822at2759"/>
<accession>T1F1C9</accession>
<dbReference type="KEGG" id="hro:HELRODRAFT_169068"/>
<comment type="catalytic activity">
    <reaction evidence="9">
        <text>L-seryl-[protein] + ATP = O-phospho-L-seryl-[protein] + ADP + H(+)</text>
        <dbReference type="Rhea" id="RHEA:17989"/>
        <dbReference type="Rhea" id="RHEA-COMP:9863"/>
        <dbReference type="Rhea" id="RHEA-COMP:11604"/>
        <dbReference type="ChEBI" id="CHEBI:15378"/>
        <dbReference type="ChEBI" id="CHEBI:29999"/>
        <dbReference type="ChEBI" id="CHEBI:30616"/>
        <dbReference type="ChEBI" id="CHEBI:83421"/>
        <dbReference type="ChEBI" id="CHEBI:456216"/>
        <dbReference type="EC" id="2.7.11.11"/>
    </reaction>
</comment>
<feature type="binding site" evidence="12">
    <location>
        <position position="145"/>
    </location>
    <ligand>
        <name>ATP</name>
        <dbReference type="ChEBI" id="CHEBI:30616"/>
    </ligand>
</feature>
<reference evidence="16 18" key="2">
    <citation type="journal article" date="2013" name="Nature">
        <title>Insights into bilaterian evolution from three spiralian genomes.</title>
        <authorList>
            <person name="Simakov O."/>
            <person name="Marletaz F."/>
            <person name="Cho S.J."/>
            <person name="Edsinger-Gonzales E."/>
            <person name="Havlak P."/>
            <person name="Hellsten U."/>
            <person name="Kuo D.H."/>
            <person name="Larsson T."/>
            <person name="Lv J."/>
            <person name="Arendt D."/>
            <person name="Savage R."/>
            <person name="Osoegawa K."/>
            <person name="de Jong P."/>
            <person name="Grimwood J."/>
            <person name="Chapman J.A."/>
            <person name="Shapiro H."/>
            <person name="Aerts A."/>
            <person name="Otillar R.P."/>
            <person name="Terry A.Y."/>
            <person name="Boore J.L."/>
            <person name="Grigoriev I.V."/>
            <person name="Lindberg D.R."/>
            <person name="Seaver E.C."/>
            <person name="Weisblat D.A."/>
            <person name="Putnam N.H."/>
            <person name="Rokhsar D.S."/>
        </authorList>
    </citation>
    <scope>NUCLEOTIDE SEQUENCE</scope>
</reference>
<evidence type="ECO:0000256" key="4">
    <source>
        <dbReference type="ARBA" id="ARBA00022679"/>
    </source>
</evidence>
<dbReference type="SUPFAM" id="SSF56112">
    <property type="entry name" value="Protein kinase-like (PK-like)"/>
    <property type="match status" value="1"/>
</dbReference>
<evidence type="ECO:0000313" key="18">
    <source>
        <dbReference type="Proteomes" id="UP000015101"/>
    </source>
</evidence>
<keyword evidence="18" id="KW-1185">Reference proteome</keyword>
<feature type="domain" description="Protein kinase" evidence="14">
    <location>
        <begin position="116"/>
        <end position="368"/>
    </location>
</feature>
<dbReference type="STRING" id="6412.T1F1C9"/>
<comment type="catalytic activity">
    <reaction evidence="8">
        <text>L-threonyl-[protein] + ATP = O-phospho-L-threonyl-[protein] + ADP + H(+)</text>
        <dbReference type="Rhea" id="RHEA:46608"/>
        <dbReference type="Rhea" id="RHEA-COMP:11060"/>
        <dbReference type="Rhea" id="RHEA-COMP:11605"/>
        <dbReference type="ChEBI" id="CHEBI:15378"/>
        <dbReference type="ChEBI" id="CHEBI:30013"/>
        <dbReference type="ChEBI" id="CHEBI:30616"/>
        <dbReference type="ChEBI" id="CHEBI:61977"/>
        <dbReference type="ChEBI" id="CHEBI:456216"/>
        <dbReference type="EC" id="2.7.11.11"/>
    </reaction>
</comment>
<dbReference type="InterPro" id="IPR008271">
    <property type="entry name" value="Ser/Thr_kinase_AS"/>
</dbReference>
<dbReference type="CTD" id="20202629"/>
<dbReference type="PROSITE" id="PS51285">
    <property type="entry name" value="AGC_KINASE_CTER"/>
    <property type="match status" value="1"/>
</dbReference>
<evidence type="ECO:0000256" key="5">
    <source>
        <dbReference type="ARBA" id="ARBA00022741"/>
    </source>
</evidence>
<dbReference type="GO" id="GO:0005737">
    <property type="term" value="C:cytoplasm"/>
    <property type="evidence" value="ECO:0000318"/>
    <property type="project" value="GO_Central"/>
</dbReference>
<evidence type="ECO:0000256" key="12">
    <source>
        <dbReference type="PROSITE-ProRule" id="PRU10141"/>
    </source>
</evidence>
<keyword evidence="5 12" id="KW-0547">Nucleotide-binding</keyword>
<dbReference type="InParanoid" id="T1F1C9"/>
<dbReference type="PROSITE" id="PS00108">
    <property type="entry name" value="PROTEIN_KINASE_ST"/>
    <property type="match status" value="1"/>
</dbReference>